<evidence type="ECO:0000256" key="3">
    <source>
        <dbReference type="ARBA" id="ARBA00011887"/>
    </source>
</evidence>
<dbReference type="InterPro" id="IPR003321">
    <property type="entry name" value="Cyt_c552"/>
</dbReference>
<name>A0A0S2HWG5_9BACT</name>
<keyword evidence="13" id="KW-1185">Reference proteome</keyword>
<evidence type="ECO:0000256" key="2">
    <source>
        <dbReference type="ARBA" id="ARBA00009288"/>
    </source>
</evidence>
<reference evidence="12 13" key="1">
    <citation type="submission" date="2015-11" db="EMBL/GenBank/DDBJ databases">
        <title>Description and complete genome sequence of a novel strain predominating in hypersaline microbial mats and representing a new family of the Bacteriodetes phylum.</title>
        <authorList>
            <person name="Spring S."/>
            <person name="Bunk B."/>
            <person name="Sproer C."/>
            <person name="Klenk H.-P."/>
        </authorList>
    </citation>
    <scope>NUCLEOTIDE SEQUENCE [LARGE SCALE GENOMIC DNA]</scope>
    <source>
        <strain evidence="12 13">L21-Spi-D4</strain>
    </source>
</reference>
<sequence>MTSLSEKVKQKPWLGWLLFLGSMVIVFLLGLLASSVMERRAEAVFAYEPSVEHGQFEPRNEVWGENFPREYQSFLKTADTSFKSKYNGSAWIDMLEEDPRLVVLWAGYGFSKEYNQSRGHMHAVDDIREILRTGAPMDGKESPMPNTCWTCKSPDVPRVMNELIEEEGDFTKGVAKFYSGTWEERGHQIVNPIGCADCHDAETMNLRISRPALIEAFNRRDMNIEEASHQDMRKLVCAQCHVEYYFNKQKVKGSPYLTLPWDDGQTVEEMEEYYDNMQFSDWTHKLSKAPMLKAQHPDYEIFQMGIHAQRGVACADCHMPYTSEGGQKFTSHHVVSPLAHVSKTCQVCHREETEDLVASVYERQDKIIETRDKLEKLIVSAHVEAKKAWDLGATEEQMQDALMDIRHAQWRWDYIAASHGAPFHAPIESGRVLAKGMSAAHDARLKLSRILADLGHNKPVEYPDISTKAKAQEFIGLDMEKLNNEKEEFLKTVVPKWLEKAEQREAQYETKKLNRP</sequence>
<dbReference type="EC" id="1.7.2.2" evidence="3"/>
<protein>
    <recommendedName>
        <fullName evidence="3">nitrite reductase (cytochrome; ammonia-forming)</fullName>
        <ecNumber evidence="3">1.7.2.2</ecNumber>
    </recommendedName>
</protein>
<keyword evidence="8 12" id="KW-0560">Oxidoreductase</keyword>
<evidence type="ECO:0000256" key="8">
    <source>
        <dbReference type="ARBA" id="ARBA00023002"/>
    </source>
</evidence>
<dbReference type="Pfam" id="PF02335">
    <property type="entry name" value="Cytochrom_C552"/>
    <property type="match status" value="1"/>
</dbReference>
<evidence type="ECO:0000256" key="5">
    <source>
        <dbReference type="ARBA" id="ARBA00022723"/>
    </source>
</evidence>
<dbReference type="AlphaFoldDB" id="A0A0S2HWG5"/>
<keyword evidence="6" id="KW-0732">Signal</keyword>
<keyword evidence="5" id="KW-0479">Metal-binding</keyword>
<dbReference type="Proteomes" id="UP000064893">
    <property type="component" value="Chromosome"/>
</dbReference>
<evidence type="ECO:0000313" key="13">
    <source>
        <dbReference type="Proteomes" id="UP000064893"/>
    </source>
</evidence>
<dbReference type="InterPro" id="IPR036280">
    <property type="entry name" value="Multihaem_cyt_sf"/>
</dbReference>
<comment type="similarity">
    <text evidence="2">Belongs to the cytochrome c-552 family.</text>
</comment>
<evidence type="ECO:0000256" key="11">
    <source>
        <dbReference type="SAM" id="Phobius"/>
    </source>
</evidence>
<dbReference type="PATRIC" id="fig|1307839.3.peg.796"/>
<evidence type="ECO:0000256" key="10">
    <source>
        <dbReference type="ARBA" id="ARBA00049131"/>
    </source>
</evidence>
<dbReference type="GO" id="GO:0046872">
    <property type="term" value="F:metal ion binding"/>
    <property type="evidence" value="ECO:0007669"/>
    <property type="project" value="UniProtKB-KW"/>
</dbReference>
<evidence type="ECO:0000256" key="9">
    <source>
        <dbReference type="ARBA" id="ARBA00023004"/>
    </source>
</evidence>
<keyword evidence="7" id="KW-0106">Calcium</keyword>
<evidence type="ECO:0000256" key="7">
    <source>
        <dbReference type="ARBA" id="ARBA00022837"/>
    </source>
</evidence>
<accession>A0A0S2HWG5</accession>
<dbReference type="STRING" id="1307839.L21SP5_00751"/>
<dbReference type="GO" id="GO:0042279">
    <property type="term" value="F:nitrite reductase (cytochrome, ammonia-forming) activity"/>
    <property type="evidence" value="ECO:0007669"/>
    <property type="project" value="UniProtKB-EC"/>
</dbReference>
<evidence type="ECO:0000313" key="12">
    <source>
        <dbReference type="EMBL" id="ALO14423.1"/>
    </source>
</evidence>
<evidence type="ECO:0000256" key="4">
    <source>
        <dbReference type="ARBA" id="ARBA00022617"/>
    </source>
</evidence>
<keyword evidence="9" id="KW-0408">Iron</keyword>
<dbReference type="GO" id="GO:0030288">
    <property type="term" value="C:outer membrane-bounded periplasmic space"/>
    <property type="evidence" value="ECO:0007669"/>
    <property type="project" value="TreeGrafter"/>
</dbReference>
<dbReference type="GO" id="GO:0019645">
    <property type="term" value="P:anaerobic electron transport chain"/>
    <property type="evidence" value="ECO:0007669"/>
    <property type="project" value="TreeGrafter"/>
</dbReference>
<proteinExistence type="inferred from homology"/>
<keyword evidence="4" id="KW-0349">Heme</keyword>
<dbReference type="PIRSF" id="PIRSF000243">
    <property type="entry name" value="Cyt_c552"/>
    <property type="match status" value="1"/>
</dbReference>
<keyword evidence="11" id="KW-0472">Membrane</keyword>
<dbReference type="NCBIfam" id="NF008339">
    <property type="entry name" value="PRK11125.1"/>
    <property type="match status" value="1"/>
</dbReference>
<comment type="catalytic activity">
    <reaction evidence="10">
        <text>6 Fe(III)-[cytochrome c] + NH4(+) + 2 H2O = 6 Fe(II)-[cytochrome c] + nitrite + 8 H(+)</text>
        <dbReference type="Rhea" id="RHEA:13089"/>
        <dbReference type="Rhea" id="RHEA-COMP:10350"/>
        <dbReference type="Rhea" id="RHEA-COMP:14399"/>
        <dbReference type="ChEBI" id="CHEBI:15377"/>
        <dbReference type="ChEBI" id="CHEBI:15378"/>
        <dbReference type="ChEBI" id="CHEBI:16301"/>
        <dbReference type="ChEBI" id="CHEBI:28938"/>
        <dbReference type="ChEBI" id="CHEBI:29033"/>
        <dbReference type="ChEBI" id="CHEBI:29034"/>
        <dbReference type="EC" id="1.7.2.2"/>
    </reaction>
</comment>
<evidence type="ECO:0000256" key="1">
    <source>
        <dbReference type="ARBA" id="ARBA00004196"/>
    </source>
</evidence>
<dbReference type="EMBL" id="CP013118">
    <property type="protein sequence ID" value="ALO14423.1"/>
    <property type="molecule type" value="Genomic_DNA"/>
</dbReference>
<dbReference type="RefSeq" id="WP_057951971.1">
    <property type="nucleotide sequence ID" value="NZ_CP013118.1"/>
</dbReference>
<dbReference type="OrthoDB" id="9780421at2"/>
<dbReference type="SUPFAM" id="SSF48695">
    <property type="entry name" value="Multiheme cytochromes"/>
    <property type="match status" value="1"/>
</dbReference>
<keyword evidence="11" id="KW-1133">Transmembrane helix</keyword>
<gene>
    <name evidence="12" type="primary">nrfA</name>
    <name evidence="12" type="ORF">L21SP5_00751</name>
</gene>
<dbReference type="PANTHER" id="PTHR30633">
    <property type="entry name" value="CYTOCHROME C-552 RESPIRATORY NITRITE REDUCTASE"/>
    <property type="match status" value="1"/>
</dbReference>
<feature type="transmembrane region" description="Helical" evidence="11">
    <location>
        <begin position="13"/>
        <end position="33"/>
    </location>
</feature>
<keyword evidence="11" id="KW-0812">Transmembrane</keyword>
<evidence type="ECO:0000256" key="6">
    <source>
        <dbReference type="ARBA" id="ARBA00022729"/>
    </source>
</evidence>
<comment type="subcellular location">
    <subcellularLocation>
        <location evidence="1">Cell envelope</location>
    </subcellularLocation>
</comment>
<dbReference type="Gene3D" id="1.20.140.10">
    <property type="entry name" value="Butyryl-CoA Dehydrogenase, subunit A, domain 3"/>
    <property type="match status" value="1"/>
</dbReference>
<dbReference type="Gene3D" id="1.10.1130.10">
    <property type="entry name" value="Flavocytochrome C3, Chain A"/>
    <property type="match status" value="1"/>
</dbReference>
<dbReference type="KEGG" id="blq:L21SP5_00751"/>
<dbReference type="PANTHER" id="PTHR30633:SF0">
    <property type="entry name" value="CYTOCHROME C-552"/>
    <property type="match status" value="1"/>
</dbReference>
<dbReference type="CDD" id="cd00548">
    <property type="entry name" value="NrfA-like"/>
    <property type="match status" value="1"/>
</dbReference>
<organism evidence="12 13">
    <name type="scientific">Salinivirga cyanobacteriivorans</name>
    <dbReference type="NCBI Taxonomy" id="1307839"/>
    <lineage>
        <taxon>Bacteria</taxon>
        <taxon>Pseudomonadati</taxon>
        <taxon>Bacteroidota</taxon>
        <taxon>Bacteroidia</taxon>
        <taxon>Bacteroidales</taxon>
        <taxon>Salinivirgaceae</taxon>
        <taxon>Salinivirga</taxon>
    </lineage>
</organism>
<dbReference type="GO" id="GO:0020037">
    <property type="term" value="F:heme binding"/>
    <property type="evidence" value="ECO:0007669"/>
    <property type="project" value="TreeGrafter"/>
</dbReference>